<feature type="transmembrane region" description="Helical" evidence="1">
    <location>
        <begin position="491"/>
        <end position="509"/>
    </location>
</feature>
<feature type="transmembrane region" description="Helical" evidence="1">
    <location>
        <begin position="376"/>
        <end position="394"/>
    </location>
</feature>
<dbReference type="AlphaFoldDB" id="A0A1H8LHN1"/>
<feature type="transmembrane region" description="Helical" evidence="1">
    <location>
        <begin position="162"/>
        <end position="191"/>
    </location>
</feature>
<evidence type="ECO:0008006" key="4">
    <source>
        <dbReference type="Google" id="ProtNLM"/>
    </source>
</evidence>
<organism evidence="2 3">
    <name type="scientific">Amphibacillus marinus</name>
    <dbReference type="NCBI Taxonomy" id="872970"/>
    <lineage>
        <taxon>Bacteria</taxon>
        <taxon>Bacillati</taxon>
        <taxon>Bacillota</taxon>
        <taxon>Bacilli</taxon>
        <taxon>Bacillales</taxon>
        <taxon>Bacillaceae</taxon>
        <taxon>Amphibacillus</taxon>
    </lineage>
</organism>
<feature type="transmembrane region" description="Helical" evidence="1">
    <location>
        <begin position="138"/>
        <end position="156"/>
    </location>
</feature>
<feature type="transmembrane region" description="Helical" evidence="1">
    <location>
        <begin position="344"/>
        <end position="364"/>
    </location>
</feature>
<keyword evidence="1" id="KW-0472">Membrane</keyword>
<keyword evidence="3" id="KW-1185">Reference proteome</keyword>
<name>A0A1H8LHN1_9BACI</name>
<sequence>MNEVFTLKILDRFKSLFKLLKVDYASLRLIIKFKLMMDQRRVPTILQDGNRRAKPMISPFVKSLLIYALYGLFIIPFLVMGEQYLFQMSIVFAMMMFILITSMISDFSSVLLDVRDKVVLDTKPVDARTLSIAKATHIVIYMTQLTGAFLAIPFVVSSLVNGLVFSLLFLIAIILISIFCIVSTALFYMIVLKYFDGEKLKSFINAIQIFLTIGLAVGYQLFVQMFNFVDFNYTINWSWWHLFLPPLWFSAPFEMILIEQYTGEFILATIIAVTLPSVLLAIYIKFIPTFERNLQKLMSSSSIRKPKKDRLSNWLAKLVSRNKQEQAMFGLARSMLRHEREFKLKVYPSLGLSAVFPIFFLIYFESMLETGSYQYGYLYGYFAVLMVPQVVYMLKYSSKAKGSWIYRVVPVKDVKLYYRATLKAFIIQLYLPIVLLITLVNVYLTGPSVLIHFAVILLTGSLFMVICYLTINQERYPFSVPFTLMETANTVNMFLALLIAGAMGIAHFLISMVPFGVYGYVVLLIVIHYYVWKKTL</sequence>
<keyword evidence="1" id="KW-0812">Transmembrane</keyword>
<feature type="transmembrane region" description="Helical" evidence="1">
    <location>
        <begin position="60"/>
        <end position="79"/>
    </location>
</feature>
<feature type="transmembrane region" description="Helical" evidence="1">
    <location>
        <begin position="450"/>
        <end position="471"/>
    </location>
</feature>
<proteinExistence type="predicted"/>
<gene>
    <name evidence="2" type="ORF">SAMN04488134_103215</name>
</gene>
<dbReference type="STRING" id="872970.SAMN04488134_103215"/>
<feature type="transmembrane region" description="Helical" evidence="1">
    <location>
        <begin position="425"/>
        <end position="444"/>
    </location>
</feature>
<feature type="transmembrane region" description="Helical" evidence="1">
    <location>
        <begin position="203"/>
        <end position="222"/>
    </location>
</feature>
<dbReference type="RefSeq" id="WP_091496095.1">
    <property type="nucleotide sequence ID" value="NZ_FODJ01000003.1"/>
</dbReference>
<dbReference type="Proteomes" id="UP000199300">
    <property type="component" value="Unassembled WGS sequence"/>
</dbReference>
<reference evidence="2 3" key="1">
    <citation type="submission" date="2016-10" db="EMBL/GenBank/DDBJ databases">
        <authorList>
            <person name="de Groot N.N."/>
        </authorList>
    </citation>
    <scope>NUCLEOTIDE SEQUENCE [LARGE SCALE GENOMIC DNA]</scope>
    <source>
        <strain evidence="2 3">CGMCC 1.10434</strain>
    </source>
</reference>
<dbReference type="OrthoDB" id="2659138at2"/>
<keyword evidence="1" id="KW-1133">Transmembrane helix</keyword>
<feature type="transmembrane region" description="Helical" evidence="1">
    <location>
        <begin position="515"/>
        <end position="532"/>
    </location>
</feature>
<dbReference type="EMBL" id="FODJ01000003">
    <property type="protein sequence ID" value="SEO04702.1"/>
    <property type="molecule type" value="Genomic_DNA"/>
</dbReference>
<evidence type="ECO:0000256" key="1">
    <source>
        <dbReference type="SAM" id="Phobius"/>
    </source>
</evidence>
<accession>A0A1H8LHN1</accession>
<evidence type="ECO:0000313" key="3">
    <source>
        <dbReference type="Proteomes" id="UP000199300"/>
    </source>
</evidence>
<protein>
    <recommendedName>
        <fullName evidence="4">ABC-2 type transport system permease protein</fullName>
    </recommendedName>
</protein>
<feature type="transmembrane region" description="Helical" evidence="1">
    <location>
        <begin position="85"/>
        <end position="105"/>
    </location>
</feature>
<evidence type="ECO:0000313" key="2">
    <source>
        <dbReference type="EMBL" id="SEO04702.1"/>
    </source>
</evidence>
<feature type="transmembrane region" description="Helical" evidence="1">
    <location>
        <begin position="265"/>
        <end position="286"/>
    </location>
</feature>